<proteinExistence type="inferred from homology"/>
<evidence type="ECO:0000313" key="9">
    <source>
        <dbReference type="Proteomes" id="UP001501444"/>
    </source>
</evidence>
<keyword evidence="5" id="KW-0520">NAD</keyword>
<dbReference type="InterPro" id="IPR011032">
    <property type="entry name" value="GroES-like_sf"/>
</dbReference>
<dbReference type="PANTHER" id="PTHR43880">
    <property type="entry name" value="ALCOHOL DEHYDROGENASE"/>
    <property type="match status" value="1"/>
</dbReference>
<sequence>MRGARDIEITEVAIADPGPHEVRVRTVAAGICATDHGVYTGRQTRPLPQVMGHESAGVVTAVGRDVTEVEVGQHVVTCMSVFCGHCEYCLTGRPALCLKAGVTRGADEPPRLRVGDAPLHQMSGIASWAEELLVHEHAVVAVDPRLPLEYGALMGCGITTGLGAVFHAARVTPGSSVAVAGCGGVGMSIVQGARIAGATQIIAIDTDDAKLKLARTLGATHTLNPTGTDDVVAAVTDLSRGGVEFSFEAIGNARTAQQSFLMLRPGGLTTLVGVQRGNTLELPGGHFAWDRRIQGTYMGSNRFRLDIPRFVDLYFDGRLKLDDFVSERIGLDQIPDALDAFGTTGAVRTVVEFP</sequence>
<dbReference type="Gene3D" id="3.90.180.10">
    <property type="entry name" value="Medium-chain alcohol dehydrogenases, catalytic domain"/>
    <property type="match status" value="1"/>
</dbReference>
<evidence type="ECO:0000313" key="8">
    <source>
        <dbReference type="EMBL" id="GAA2372162.1"/>
    </source>
</evidence>
<evidence type="ECO:0000256" key="2">
    <source>
        <dbReference type="ARBA" id="ARBA00022723"/>
    </source>
</evidence>
<dbReference type="SUPFAM" id="SSF50129">
    <property type="entry name" value="GroES-like"/>
    <property type="match status" value="2"/>
</dbReference>
<dbReference type="InterPro" id="IPR036291">
    <property type="entry name" value="NAD(P)-bd_dom_sf"/>
</dbReference>
<keyword evidence="2 6" id="KW-0479">Metal-binding</keyword>
<dbReference type="PANTHER" id="PTHR43880:SF12">
    <property type="entry name" value="ALCOHOL DEHYDROGENASE CLASS-3"/>
    <property type="match status" value="1"/>
</dbReference>
<evidence type="ECO:0000256" key="5">
    <source>
        <dbReference type="ARBA" id="ARBA00023027"/>
    </source>
</evidence>
<evidence type="ECO:0000256" key="1">
    <source>
        <dbReference type="ARBA" id="ARBA00008072"/>
    </source>
</evidence>
<dbReference type="Pfam" id="PF08240">
    <property type="entry name" value="ADH_N"/>
    <property type="match status" value="1"/>
</dbReference>
<keyword evidence="9" id="KW-1185">Reference proteome</keyword>
<dbReference type="EMBL" id="BAAARV010000073">
    <property type="protein sequence ID" value="GAA2372162.1"/>
    <property type="molecule type" value="Genomic_DNA"/>
</dbReference>
<dbReference type="SMART" id="SM00829">
    <property type="entry name" value="PKS_ER"/>
    <property type="match status" value="1"/>
</dbReference>
<dbReference type="Proteomes" id="UP001501444">
    <property type="component" value="Unassembled WGS sequence"/>
</dbReference>
<dbReference type="PROSITE" id="PS00059">
    <property type="entry name" value="ADH_ZINC"/>
    <property type="match status" value="1"/>
</dbReference>
<protein>
    <submittedName>
        <fullName evidence="8">Zn-dependent alcohol dehydrogenase</fullName>
    </submittedName>
</protein>
<dbReference type="InterPro" id="IPR013154">
    <property type="entry name" value="ADH-like_N"/>
</dbReference>
<keyword evidence="4" id="KW-0560">Oxidoreductase</keyword>
<reference evidence="8 9" key="1">
    <citation type="journal article" date="2019" name="Int. J. Syst. Evol. Microbiol.">
        <title>The Global Catalogue of Microorganisms (GCM) 10K type strain sequencing project: providing services to taxonomists for standard genome sequencing and annotation.</title>
        <authorList>
            <consortium name="The Broad Institute Genomics Platform"/>
            <consortium name="The Broad Institute Genome Sequencing Center for Infectious Disease"/>
            <person name="Wu L."/>
            <person name="Ma J."/>
        </authorList>
    </citation>
    <scope>NUCLEOTIDE SEQUENCE [LARGE SCALE GENOMIC DNA]</scope>
    <source>
        <strain evidence="8 9">JCM 3272</strain>
    </source>
</reference>
<name>A0ABN3H897_9ACTN</name>
<accession>A0ABN3H897</accession>
<evidence type="ECO:0000256" key="6">
    <source>
        <dbReference type="RuleBase" id="RU361277"/>
    </source>
</evidence>
<gene>
    <name evidence="8" type="ORF">GCM10010170_074260</name>
</gene>
<comment type="caution">
    <text evidence="8">The sequence shown here is derived from an EMBL/GenBank/DDBJ whole genome shotgun (WGS) entry which is preliminary data.</text>
</comment>
<dbReference type="CDD" id="cd08279">
    <property type="entry name" value="Zn_ADH_class_III"/>
    <property type="match status" value="1"/>
</dbReference>
<dbReference type="InterPro" id="IPR020843">
    <property type="entry name" value="ER"/>
</dbReference>
<evidence type="ECO:0000256" key="4">
    <source>
        <dbReference type="ARBA" id="ARBA00023002"/>
    </source>
</evidence>
<dbReference type="SUPFAM" id="SSF51735">
    <property type="entry name" value="NAD(P)-binding Rossmann-fold domains"/>
    <property type="match status" value="1"/>
</dbReference>
<dbReference type="Gene3D" id="3.40.50.720">
    <property type="entry name" value="NAD(P)-binding Rossmann-like Domain"/>
    <property type="match status" value="1"/>
</dbReference>
<organism evidence="8 9">
    <name type="scientific">Dactylosporangium salmoneum</name>
    <dbReference type="NCBI Taxonomy" id="53361"/>
    <lineage>
        <taxon>Bacteria</taxon>
        <taxon>Bacillati</taxon>
        <taxon>Actinomycetota</taxon>
        <taxon>Actinomycetes</taxon>
        <taxon>Micromonosporales</taxon>
        <taxon>Micromonosporaceae</taxon>
        <taxon>Dactylosporangium</taxon>
    </lineage>
</organism>
<dbReference type="Pfam" id="PF00107">
    <property type="entry name" value="ADH_zinc_N"/>
    <property type="match status" value="1"/>
</dbReference>
<keyword evidence="3 6" id="KW-0862">Zinc</keyword>
<feature type="domain" description="Enoyl reductase (ER)" evidence="7">
    <location>
        <begin position="3"/>
        <end position="351"/>
    </location>
</feature>
<evidence type="ECO:0000259" key="7">
    <source>
        <dbReference type="SMART" id="SM00829"/>
    </source>
</evidence>
<dbReference type="InterPro" id="IPR013149">
    <property type="entry name" value="ADH-like_C"/>
</dbReference>
<comment type="cofactor">
    <cofactor evidence="6">
        <name>Zn(2+)</name>
        <dbReference type="ChEBI" id="CHEBI:29105"/>
    </cofactor>
</comment>
<comment type="similarity">
    <text evidence="1 6">Belongs to the zinc-containing alcohol dehydrogenase family.</text>
</comment>
<dbReference type="InterPro" id="IPR002328">
    <property type="entry name" value="ADH_Zn_CS"/>
</dbReference>
<evidence type="ECO:0000256" key="3">
    <source>
        <dbReference type="ARBA" id="ARBA00022833"/>
    </source>
</evidence>